<evidence type="ECO:0000259" key="3">
    <source>
        <dbReference type="PROSITE" id="PS01186"/>
    </source>
</evidence>
<name>A0A3S1H8X1_ELYCH</name>
<reference evidence="4 5" key="1">
    <citation type="submission" date="2019-01" db="EMBL/GenBank/DDBJ databases">
        <title>A draft genome assembly of the solar-powered sea slug Elysia chlorotica.</title>
        <authorList>
            <person name="Cai H."/>
            <person name="Li Q."/>
            <person name="Fang X."/>
            <person name="Li J."/>
            <person name="Curtis N.E."/>
            <person name="Altenburger A."/>
            <person name="Shibata T."/>
            <person name="Feng M."/>
            <person name="Maeda T."/>
            <person name="Schwartz J.A."/>
            <person name="Shigenobu S."/>
            <person name="Lundholm N."/>
            <person name="Nishiyama T."/>
            <person name="Yang H."/>
            <person name="Hasebe M."/>
            <person name="Li S."/>
            <person name="Pierce S.K."/>
            <person name="Wang J."/>
        </authorList>
    </citation>
    <scope>NUCLEOTIDE SEQUENCE [LARGE SCALE GENOMIC DNA]</scope>
    <source>
        <strain evidence="4">EC2010</strain>
        <tissue evidence="4">Whole organism of an adult</tissue>
    </source>
</reference>
<evidence type="ECO:0000313" key="4">
    <source>
        <dbReference type="EMBL" id="RUS74509.1"/>
    </source>
</evidence>
<comment type="caution">
    <text evidence="4">The sequence shown here is derived from an EMBL/GenBank/DDBJ whole genome shotgun (WGS) entry which is preliminary data.</text>
</comment>
<organism evidence="4 5">
    <name type="scientific">Elysia chlorotica</name>
    <name type="common">Eastern emerald elysia</name>
    <name type="synonym">Sea slug</name>
    <dbReference type="NCBI Taxonomy" id="188477"/>
    <lineage>
        <taxon>Eukaryota</taxon>
        <taxon>Metazoa</taxon>
        <taxon>Spiralia</taxon>
        <taxon>Lophotrochozoa</taxon>
        <taxon>Mollusca</taxon>
        <taxon>Gastropoda</taxon>
        <taxon>Heterobranchia</taxon>
        <taxon>Euthyneura</taxon>
        <taxon>Panpulmonata</taxon>
        <taxon>Sacoglossa</taxon>
        <taxon>Placobranchoidea</taxon>
        <taxon>Plakobranchidae</taxon>
        <taxon>Elysia</taxon>
    </lineage>
</organism>
<dbReference type="PRINTS" id="PR00011">
    <property type="entry name" value="EGFLAMININ"/>
</dbReference>
<dbReference type="STRING" id="188477.A0A3S1H8X1"/>
<dbReference type="Gene3D" id="2.10.25.10">
    <property type="entry name" value="Laminin"/>
    <property type="match status" value="2"/>
</dbReference>
<dbReference type="InterPro" id="IPR000742">
    <property type="entry name" value="EGF"/>
</dbReference>
<dbReference type="OrthoDB" id="4062651at2759"/>
<feature type="chain" id="PRO_5018654439" description="EGF-like domain-containing protein" evidence="2">
    <location>
        <begin position="21"/>
        <end position="236"/>
    </location>
</feature>
<evidence type="ECO:0000256" key="2">
    <source>
        <dbReference type="SAM" id="SignalP"/>
    </source>
</evidence>
<accession>A0A3S1H8X1</accession>
<dbReference type="InterPro" id="IPR002049">
    <property type="entry name" value="LE_dom"/>
</dbReference>
<gene>
    <name evidence="4" type="ORF">EGW08_017740</name>
</gene>
<sequence length="236" mass="26420">MFSLTVILLHFGILVISVGAYICPPMHYGSSCTNCSCSTKGTRFCHPNTGKCLCKTGFTGPNCFETDKCNDPGGNSPCNEPYTYCVNTPGSFSCKCKRGYTRMPSGKCFPCTHGTRNTDCRSKCDCHYDRAAACLSETGICLCKQGWEGIDCSKSVDDCYPNPCSNKKCKDLHQGYSCLCGENKRYVKGQCREFNVQLMVRDENPVFGQWMDVYIFYTLSHEYLINPTLNPDFIYE</sequence>
<dbReference type="Proteomes" id="UP000271974">
    <property type="component" value="Unassembled WGS sequence"/>
</dbReference>
<feature type="signal peptide" evidence="2">
    <location>
        <begin position="1"/>
        <end position="20"/>
    </location>
</feature>
<feature type="non-terminal residue" evidence="4">
    <location>
        <position position="236"/>
    </location>
</feature>
<protein>
    <recommendedName>
        <fullName evidence="3">EGF-like domain-containing protein</fullName>
    </recommendedName>
</protein>
<dbReference type="PROSITE" id="PS01186">
    <property type="entry name" value="EGF_2"/>
    <property type="match status" value="1"/>
</dbReference>
<evidence type="ECO:0000256" key="1">
    <source>
        <dbReference type="ARBA" id="ARBA00023157"/>
    </source>
</evidence>
<dbReference type="AlphaFoldDB" id="A0A3S1H8X1"/>
<evidence type="ECO:0000313" key="5">
    <source>
        <dbReference type="Proteomes" id="UP000271974"/>
    </source>
</evidence>
<keyword evidence="1" id="KW-1015">Disulfide bond</keyword>
<dbReference type="InterPro" id="IPR001881">
    <property type="entry name" value="EGF-like_Ca-bd_dom"/>
</dbReference>
<keyword evidence="5" id="KW-1185">Reference proteome</keyword>
<dbReference type="EMBL" id="RQTK01000825">
    <property type="protein sequence ID" value="RUS74509.1"/>
    <property type="molecule type" value="Genomic_DNA"/>
</dbReference>
<feature type="domain" description="EGF-like" evidence="3">
    <location>
        <begin position="94"/>
        <end position="108"/>
    </location>
</feature>
<dbReference type="SMART" id="SM00181">
    <property type="entry name" value="EGF"/>
    <property type="match status" value="4"/>
</dbReference>
<dbReference type="GO" id="GO:0005509">
    <property type="term" value="F:calcium ion binding"/>
    <property type="evidence" value="ECO:0007669"/>
    <property type="project" value="InterPro"/>
</dbReference>
<proteinExistence type="predicted"/>
<dbReference type="SMART" id="SM00179">
    <property type="entry name" value="EGF_CA"/>
    <property type="match status" value="2"/>
</dbReference>
<dbReference type="CDD" id="cd00055">
    <property type="entry name" value="EGF_Lam"/>
    <property type="match status" value="1"/>
</dbReference>
<keyword evidence="2" id="KW-0732">Signal</keyword>